<reference evidence="3 4" key="1">
    <citation type="journal article" date="2020" name="ISME J.">
        <title>Comparative genomics reveals insights into cyanobacterial evolution and habitat adaptation.</title>
        <authorList>
            <person name="Chen M.Y."/>
            <person name="Teng W.K."/>
            <person name="Zhao L."/>
            <person name="Hu C.X."/>
            <person name="Zhou Y.K."/>
            <person name="Han B.P."/>
            <person name="Song L.R."/>
            <person name="Shu W.S."/>
        </authorList>
    </citation>
    <scope>NUCLEOTIDE SEQUENCE [LARGE SCALE GENOMIC DNA]</scope>
    <source>
        <strain evidence="3 4">FACHB-288</strain>
    </source>
</reference>
<dbReference type="Proteomes" id="UP000658514">
    <property type="component" value="Unassembled WGS sequence"/>
</dbReference>
<evidence type="ECO:0000259" key="2">
    <source>
        <dbReference type="Pfam" id="PF02563"/>
    </source>
</evidence>
<name>A0ABR8AJ35_9CYAN</name>
<comment type="caution">
    <text evidence="3">The sequence shown here is derived from an EMBL/GenBank/DDBJ whole genome shotgun (WGS) entry which is preliminary data.</text>
</comment>
<dbReference type="EMBL" id="JACJQH010000075">
    <property type="protein sequence ID" value="MBD2200060.1"/>
    <property type="molecule type" value="Genomic_DNA"/>
</dbReference>
<dbReference type="Pfam" id="PF02563">
    <property type="entry name" value="Poly_export"/>
    <property type="match status" value="1"/>
</dbReference>
<dbReference type="InterPro" id="IPR003715">
    <property type="entry name" value="Poly_export_N"/>
</dbReference>
<sequence length="353" mass="38547">MLDDFCNKALRIINVALTTLALGTPCCALPLSRGDRLNILMIEGEGFSGSYVVNLDGTLNIPYLQPLLVESLEPPQVEQVISQALLAARIFKPNVLQVSVQVVYWAPVQVSVAGELFQPGTVLINAASDAQASLAQQSTQISGNYPSDRYLTSALRSAGGVMPDANIKEVRLIRGNQEKIIDVSGVFTGEFFDDVPLISGDKIIVPKAENFQNELMRPSRITPPGIKVYMSNLTVPASSNSTSSINQDSSSFPYGSRLSQAVIAANCAGGTRSTNAHRRATLVRTNRMIGETKYLDRPVEELLRKSHNDVDNPFLMPYDGVICYDSRFTNIKDFLNTIGGWIAPFLLPFSIFK</sequence>
<dbReference type="Gene3D" id="3.10.560.10">
    <property type="entry name" value="Outer membrane lipoprotein wza domain like"/>
    <property type="match status" value="1"/>
</dbReference>
<keyword evidence="4" id="KW-1185">Reference proteome</keyword>
<dbReference type="InterPro" id="IPR049712">
    <property type="entry name" value="Poly_export"/>
</dbReference>
<accession>A0ABR8AJ35</accession>
<dbReference type="PANTHER" id="PTHR33619">
    <property type="entry name" value="POLYSACCHARIDE EXPORT PROTEIN GFCE-RELATED"/>
    <property type="match status" value="1"/>
</dbReference>
<organism evidence="3 4">
    <name type="scientific">Calothrix parietina FACHB-288</name>
    <dbReference type="NCBI Taxonomy" id="2692896"/>
    <lineage>
        <taxon>Bacteria</taxon>
        <taxon>Bacillati</taxon>
        <taxon>Cyanobacteriota</taxon>
        <taxon>Cyanophyceae</taxon>
        <taxon>Nostocales</taxon>
        <taxon>Calotrichaceae</taxon>
        <taxon>Calothrix</taxon>
    </lineage>
</organism>
<proteinExistence type="predicted"/>
<dbReference type="PANTHER" id="PTHR33619:SF3">
    <property type="entry name" value="POLYSACCHARIDE EXPORT PROTEIN GFCE-RELATED"/>
    <property type="match status" value="1"/>
</dbReference>
<gene>
    <name evidence="3" type="ORF">H6G24_32110</name>
</gene>
<feature type="domain" description="Polysaccharide export protein N-terminal" evidence="2">
    <location>
        <begin position="31"/>
        <end position="102"/>
    </location>
</feature>
<evidence type="ECO:0000313" key="3">
    <source>
        <dbReference type="EMBL" id="MBD2200060.1"/>
    </source>
</evidence>
<keyword evidence="1" id="KW-0732">Signal</keyword>
<evidence type="ECO:0000313" key="4">
    <source>
        <dbReference type="Proteomes" id="UP000658514"/>
    </source>
</evidence>
<evidence type="ECO:0000256" key="1">
    <source>
        <dbReference type="ARBA" id="ARBA00022729"/>
    </source>
</evidence>
<protein>
    <submittedName>
        <fullName evidence="3">Polysaccharide biosynthesis/export family protein</fullName>
    </submittedName>
</protein>